<feature type="transmembrane region" description="Helical" evidence="1">
    <location>
        <begin position="189"/>
        <end position="207"/>
    </location>
</feature>
<feature type="transmembrane region" description="Helical" evidence="1">
    <location>
        <begin position="269"/>
        <end position="285"/>
    </location>
</feature>
<proteinExistence type="predicted"/>
<organism evidence="2 3">
    <name type="scientific">Rhynchosporium agropyri</name>
    <dbReference type="NCBI Taxonomy" id="914238"/>
    <lineage>
        <taxon>Eukaryota</taxon>
        <taxon>Fungi</taxon>
        <taxon>Dikarya</taxon>
        <taxon>Ascomycota</taxon>
        <taxon>Pezizomycotina</taxon>
        <taxon>Leotiomycetes</taxon>
        <taxon>Helotiales</taxon>
        <taxon>Ploettnerulaceae</taxon>
        <taxon>Rhynchosporium</taxon>
    </lineage>
</organism>
<dbReference type="EMBL" id="FJUX01000065">
    <property type="protein sequence ID" value="CZT03855.1"/>
    <property type="molecule type" value="Genomic_DNA"/>
</dbReference>
<feature type="transmembrane region" description="Helical" evidence="1">
    <location>
        <begin position="306"/>
        <end position="330"/>
    </location>
</feature>
<feature type="transmembrane region" description="Helical" evidence="1">
    <location>
        <begin position="228"/>
        <end position="249"/>
    </location>
</feature>
<feature type="transmembrane region" description="Helical" evidence="1">
    <location>
        <begin position="154"/>
        <end position="169"/>
    </location>
</feature>
<dbReference type="AlphaFoldDB" id="A0A1E1L025"/>
<accession>A0A1E1L025</accession>
<keyword evidence="1" id="KW-1133">Transmembrane helix</keyword>
<dbReference type="OrthoDB" id="1669814at2759"/>
<keyword evidence="1" id="KW-0472">Membrane</keyword>
<evidence type="ECO:0000313" key="3">
    <source>
        <dbReference type="Proteomes" id="UP000178912"/>
    </source>
</evidence>
<evidence type="ECO:0000313" key="2">
    <source>
        <dbReference type="EMBL" id="CZT03855.1"/>
    </source>
</evidence>
<dbReference type="Proteomes" id="UP000178912">
    <property type="component" value="Unassembled WGS sequence"/>
</dbReference>
<gene>
    <name evidence="2" type="ORF">RAG0_10490</name>
</gene>
<keyword evidence="1" id="KW-0812">Transmembrane</keyword>
<feature type="transmembrane region" description="Helical" evidence="1">
    <location>
        <begin position="397"/>
        <end position="416"/>
    </location>
</feature>
<name>A0A1E1L025_9HELO</name>
<evidence type="ECO:0000256" key="1">
    <source>
        <dbReference type="SAM" id="Phobius"/>
    </source>
</evidence>
<feature type="transmembrane region" description="Helical" evidence="1">
    <location>
        <begin position="356"/>
        <end position="376"/>
    </location>
</feature>
<reference evidence="3" key="1">
    <citation type="submission" date="2016-03" db="EMBL/GenBank/DDBJ databases">
        <authorList>
            <person name="Guldener U."/>
        </authorList>
    </citation>
    <scope>NUCLEOTIDE SEQUENCE [LARGE SCALE GENOMIC DNA]</scope>
    <source>
        <strain evidence="3">04CH-RAC-A.6.1</strain>
    </source>
</reference>
<protein>
    <submittedName>
        <fullName evidence="2">Uncharacterized protein</fullName>
    </submittedName>
</protein>
<sequence>MVPDSSVTLESEFDITDYIKKLARYPTYEKKSKTAFQLGNHPSCPQTHVLQELPVLINRIMTGDSFSRGWRSTSATLFFTCLSLIALKEMGGTAVKINELMVSLATTLKYPESDQTLRKTYTGIESLDYGMRHIVAAFLPGVAGWDVNTQVQQIYFLASFFPIISIWSVEAGRQGNAPSFLRWTSVWALFYQTVGGAVVIPLWYVLFFRNSAKQSSWSPASRLLDISYAKALFPALILGYLLPTIALYIPFPDSEFRIHQAFIVLWQPSPLYVNLLIFIISTFITKQETTKRANKSQINLKYLHRVYSAGLAVSAIVHIVIMALCISQRLSQVSFVHSLLHVPATERLTLSGSLHYLFQVDCLVILTAALASAWGVMWDLKNFGKADISTGEIAIQMTVSTVLLGPGATVAGVWLLREHMMADKFVKKA</sequence>
<keyword evidence="3" id="KW-1185">Reference proteome</keyword>